<dbReference type="EMBL" id="JAPZBO010000009">
    <property type="protein sequence ID" value="KAJ5303211.1"/>
    <property type="molecule type" value="Genomic_DNA"/>
</dbReference>
<accession>A0A9W9U0G0</accession>
<dbReference type="PANTHER" id="PTHR24320">
    <property type="entry name" value="RETINOL DEHYDROGENASE"/>
    <property type="match status" value="1"/>
</dbReference>
<evidence type="ECO:0000313" key="5">
    <source>
        <dbReference type="Proteomes" id="UP001147746"/>
    </source>
</evidence>
<organism evidence="4 5">
    <name type="scientific">Penicillium atrosanguineum</name>
    <dbReference type="NCBI Taxonomy" id="1132637"/>
    <lineage>
        <taxon>Eukaryota</taxon>
        <taxon>Fungi</taxon>
        <taxon>Dikarya</taxon>
        <taxon>Ascomycota</taxon>
        <taxon>Pezizomycotina</taxon>
        <taxon>Eurotiomycetes</taxon>
        <taxon>Eurotiomycetidae</taxon>
        <taxon>Eurotiales</taxon>
        <taxon>Aspergillaceae</taxon>
        <taxon>Penicillium</taxon>
    </lineage>
</organism>
<dbReference type="Proteomes" id="UP001147746">
    <property type="component" value="Unassembled WGS sequence"/>
</dbReference>
<dbReference type="SUPFAM" id="SSF51735">
    <property type="entry name" value="NAD(P)-binding Rossmann-fold domains"/>
    <property type="match status" value="1"/>
</dbReference>
<evidence type="ECO:0000256" key="1">
    <source>
        <dbReference type="ARBA" id="ARBA00006484"/>
    </source>
</evidence>
<dbReference type="OrthoDB" id="191139at2759"/>
<reference evidence="4" key="1">
    <citation type="submission" date="2022-12" db="EMBL/GenBank/DDBJ databases">
        <authorList>
            <person name="Petersen C."/>
        </authorList>
    </citation>
    <scope>NUCLEOTIDE SEQUENCE</scope>
    <source>
        <strain evidence="4">IBT 21472</strain>
    </source>
</reference>
<proteinExistence type="inferred from homology"/>
<dbReference type="AlphaFoldDB" id="A0A9W9U0G0"/>
<keyword evidence="2" id="KW-0521">NADP</keyword>
<dbReference type="InterPro" id="IPR002347">
    <property type="entry name" value="SDR_fam"/>
</dbReference>
<keyword evidence="3" id="KW-0560">Oxidoreductase</keyword>
<name>A0A9W9U0G0_9EURO</name>
<gene>
    <name evidence="4" type="ORF">N7476_010010</name>
</gene>
<dbReference type="PANTHER" id="PTHR24320:SF282">
    <property type="entry name" value="WW DOMAIN-CONTAINING OXIDOREDUCTASE"/>
    <property type="match status" value="1"/>
</dbReference>
<evidence type="ECO:0000256" key="2">
    <source>
        <dbReference type="ARBA" id="ARBA00022857"/>
    </source>
</evidence>
<evidence type="ECO:0000313" key="4">
    <source>
        <dbReference type="EMBL" id="KAJ5303211.1"/>
    </source>
</evidence>
<comment type="caution">
    <text evidence="4">The sequence shown here is derived from an EMBL/GenBank/DDBJ whole genome shotgun (WGS) entry which is preliminary data.</text>
</comment>
<keyword evidence="5" id="KW-1185">Reference proteome</keyword>
<protein>
    <submittedName>
        <fullName evidence="4">NAD(P)-binding protein</fullName>
    </submittedName>
</protein>
<evidence type="ECO:0000256" key="3">
    <source>
        <dbReference type="ARBA" id="ARBA00023002"/>
    </source>
</evidence>
<dbReference type="Pfam" id="PF00106">
    <property type="entry name" value="adh_short"/>
    <property type="match status" value="1"/>
</dbReference>
<dbReference type="InterPro" id="IPR036291">
    <property type="entry name" value="NAD(P)-bd_dom_sf"/>
</dbReference>
<sequence>MPFKLSDIPVLTDKIILVTGGNEGLGKESVFQLATRSPAKIYLAARNPSKAEAALSEIKERAGDNCAPIQILNLDLSSFDSVKKAAAEVIANESRLDLLIANAGVMGADGVTKEGYEIQFGVNHMGHALLIRSLLPLMQETAKREGIAVGETRCVILSSGAEAFAPASIYPFEGLKGDLASTGMWARYGISKMANLHYASQLAKRYPEAETGVRFVSIHPGAVVTNLGDTLNNWPKIEWLIKKVGATLFMLKPVEHGVRNQLWAATCSDGSGLKKGPESGVYYHPVGIAGKGTKMAYDEGKASELWEWTEKELQPYLEV</sequence>
<dbReference type="Gene3D" id="3.40.50.720">
    <property type="entry name" value="NAD(P)-binding Rossmann-like Domain"/>
    <property type="match status" value="1"/>
</dbReference>
<dbReference type="PRINTS" id="PR00081">
    <property type="entry name" value="GDHRDH"/>
</dbReference>
<dbReference type="GO" id="GO:0016491">
    <property type="term" value="F:oxidoreductase activity"/>
    <property type="evidence" value="ECO:0007669"/>
    <property type="project" value="UniProtKB-KW"/>
</dbReference>
<comment type="similarity">
    <text evidence="1">Belongs to the short-chain dehydrogenases/reductases (SDR) family.</text>
</comment>
<reference evidence="4" key="2">
    <citation type="journal article" date="2023" name="IMA Fungus">
        <title>Comparative genomic study of the Penicillium genus elucidates a diverse pangenome and 15 lateral gene transfer events.</title>
        <authorList>
            <person name="Petersen C."/>
            <person name="Sorensen T."/>
            <person name="Nielsen M.R."/>
            <person name="Sondergaard T.E."/>
            <person name="Sorensen J.L."/>
            <person name="Fitzpatrick D.A."/>
            <person name="Frisvad J.C."/>
            <person name="Nielsen K.L."/>
        </authorList>
    </citation>
    <scope>NUCLEOTIDE SEQUENCE</scope>
    <source>
        <strain evidence="4">IBT 21472</strain>
    </source>
</reference>